<evidence type="ECO:0000313" key="2">
    <source>
        <dbReference type="Proteomes" id="UP001212008"/>
    </source>
</evidence>
<dbReference type="SUPFAM" id="SSF52980">
    <property type="entry name" value="Restriction endonuclease-like"/>
    <property type="match status" value="1"/>
</dbReference>
<evidence type="ECO:0000313" key="1">
    <source>
        <dbReference type="EMBL" id="MDB6491992.1"/>
    </source>
</evidence>
<dbReference type="InterPro" id="IPR011335">
    <property type="entry name" value="Restrct_endonuc-II-like"/>
</dbReference>
<dbReference type="Proteomes" id="UP001212008">
    <property type="component" value="Unassembled WGS sequence"/>
</dbReference>
<name>A0ABD4WAF6_BIFPS</name>
<protein>
    <recommendedName>
        <fullName evidence="3">DUF559 domain-containing protein</fullName>
    </recommendedName>
</protein>
<sequence>MARSLEERQSITWEACREAVLLGPVSHISAVDMWKIERPSQTNFVSDKLHVTVSDPRLSRLSSPDAYVHCWSGLDSRHIRYTTDGIGVLNAETTWALMAKGTQVDGLTELGESMIRHGRTTESKLRDFVEHETFQCRAKCYDALTLMDSRSDSPKETQTRLCLYSYGLWGFTSNYSVPGISFDNGAAITLDLADPELLIGIEYDGDHHRTDRTQWRRDAWKRRQLESMGWTVVSVTQLDLSDEPHRAAFAMNIAAIRARKLGRPIALSTPLPWRKVACRMRRMRRI</sequence>
<dbReference type="EMBL" id="JAQKRA010000004">
    <property type="protein sequence ID" value="MDB6491992.1"/>
    <property type="molecule type" value="Genomic_DNA"/>
</dbReference>
<accession>A0ABD4WAF6</accession>
<dbReference type="AlphaFoldDB" id="A0ABD4WAF6"/>
<dbReference type="Gene3D" id="3.40.960.10">
    <property type="entry name" value="VSR Endonuclease"/>
    <property type="match status" value="1"/>
</dbReference>
<organism evidence="1 2">
    <name type="scientific">Bifidobacterium pseudocatenulatum</name>
    <dbReference type="NCBI Taxonomy" id="28026"/>
    <lineage>
        <taxon>Bacteria</taxon>
        <taxon>Bacillati</taxon>
        <taxon>Actinomycetota</taxon>
        <taxon>Actinomycetes</taxon>
        <taxon>Bifidobacteriales</taxon>
        <taxon>Bifidobacteriaceae</taxon>
        <taxon>Bifidobacterium</taxon>
    </lineage>
</organism>
<comment type="caution">
    <text evidence="1">The sequence shown here is derived from an EMBL/GenBank/DDBJ whole genome shotgun (WGS) entry which is preliminary data.</text>
</comment>
<proteinExistence type="predicted"/>
<gene>
    <name evidence="1" type="ORF">PMN70_07265</name>
</gene>
<dbReference type="RefSeq" id="WP_271735176.1">
    <property type="nucleotide sequence ID" value="NZ_JAQKRA010000004.1"/>
</dbReference>
<evidence type="ECO:0008006" key="3">
    <source>
        <dbReference type="Google" id="ProtNLM"/>
    </source>
</evidence>
<reference evidence="1 2" key="1">
    <citation type="submission" date="2023-01" db="EMBL/GenBank/DDBJ databases">
        <title>Human gut microbiome strain richness.</title>
        <authorList>
            <person name="Chen-Liaw A."/>
        </authorList>
    </citation>
    <scope>NUCLEOTIDE SEQUENCE [LARGE SCALE GENOMIC DNA]</scope>
    <source>
        <strain evidence="1 2">RTP21311st1_C8_RTP21311_201001</strain>
    </source>
</reference>